<protein>
    <submittedName>
        <fullName evidence="1">Uncharacterized protein</fullName>
    </submittedName>
</protein>
<accession>G9YUQ6</accession>
<evidence type="ECO:0000313" key="1">
    <source>
        <dbReference type="EMBL" id="EHM41740.1"/>
    </source>
</evidence>
<name>G9YUQ6_FLAPL</name>
<comment type="caution">
    <text evidence="1">The sequence shown here is derived from an EMBL/GenBank/DDBJ whole genome shotgun (WGS) entry which is preliminary data.</text>
</comment>
<dbReference type="Proteomes" id="UP000004459">
    <property type="component" value="Unassembled WGS sequence"/>
</dbReference>
<sequence>MRGGNCTGTVLVFGRRGSAGTGQSVRRPLRFFQERGGGRIDG</sequence>
<organism evidence="1 2">
    <name type="scientific">Flavonifractor plautii ATCC 29863</name>
    <dbReference type="NCBI Taxonomy" id="411475"/>
    <lineage>
        <taxon>Bacteria</taxon>
        <taxon>Bacillati</taxon>
        <taxon>Bacillota</taxon>
        <taxon>Clostridia</taxon>
        <taxon>Eubacteriales</taxon>
        <taxon>Oscillospiraceae</taxon>
        <taxon>Flavonifractor</taxon>
    </lineage>
</organism>
<proteinExistence type="predicted"/>
<reference evidence="1 2" key="1">
    <citation type="submission" date="2011-08" db="EMBL/GenBank/DDBJ databases">
        <authorList>
            <person name="Weinstock G."/>
            <person name="Sodergren E."/>
            <person name="Clifton S."/>
            <person name="Fulton L."/>
            <person name="Fulton B."/>
            <person name="Courtney L."/>
            <person name="Fronick C."/>
            <person name="Harrison M."/>
            <person name="Strong C."/>
            <person name="Farmer C."/>
            <person name="Delahaunty K."/>
            <person name="Markovic C."/>
            <person name="Hall O."/>
            <person name="Minx P."/>
            <person name="Tomlinson C."/>
            <person name="Mitreva M."/>
            <person name="Hou S."/>
            <person name="Chen J."/>
            <person name="Wollam A."/>
            <person name="Pepin K.H."/>
            <person name="Johnson M."/>
            <person name="Bhonagiri V."/>
            <person name="Zhang X."/>
            <person name="Suruliraj S."/>
            <person name="Warren W."/>
            <person name="Chinwalla A."/>
            <person name="Mardis E.R."/>
            <person name="Wilson R.K."/>
        </authorList>
    </citation>
    <scope>NUCLEOTIDE SEQUENCE [LARGE SCALE GENOMIC DNA]</scope>
    <source>
        <strain evidence="1 2">ATCC 29863</strain>
    </source>
</reference>
<gene>
    <name evidence="1" type="ORF">HMPREF0372_03270</name>
</gene>
<dbReference type="EMBL" id="AGCK01000265">
    <property type="protein sequence ID" value="EHM41740.1"/>
    <property type="molecule type" value="Genomic_DNA"/>
</dbReference>
<dbReference type="HOGENOM" id="CLU_3251880_0_0_9"/>
<dbReference type="AlphaFoldDB" id="G9YUQ6"/>
<evidence type="ECO:0000313" key="2">
    <source>
        <dbReference type="Proteomes" id="UP000004459"/>
    </source>
</evidence>
<dbReference type="PATRIC" id="fig|411475.3.peg.2825"/>